<sequence>MLELSVYRLHLRGSGAVATPPPLAIWRSAWGAALRQMACVTGAKQCTGCPVPASCNYRRIFDPLPPPAHALGSLSAVPPPYVLNEVSATASGCCLEFVLMGPAQEQIGLVLASLAKTGRNGVGKARLMYAPDRLMRLEQGRWCPDSSVPTQAPSLCLGPLTVAAPRERGELVIELQSPLRLQEGGQILRPDRFTASRWLIGLVRRLGLLCDLYGKPLGLDFAQMTAWSREVTMPEAELRWMHETRWSSRQGQCHPTSGIVGRFRMSGPLAPFEKLLQIGVHLHVGKQAAFGNGRYRVAAVTTADSASL</sequence>
<dbReference type="RefSeq" id="WP_183948561.1">
    <property type="nucleotide sequence ID" value="NZ_JACHHX010000011.1"/>
</dbReference>
<organism evidence="2 3">
    <name type="scientific">Rehaibacterium terrae</name>
    <dbReference type="NCBI Taxonomy" id="1341696"/>
    <lineage>
        <taxon>Bacteria</taxon>
        <taxon>Pseudomonadati</taxon>
        <taxon>Pseudomonadota</taxon>
        <taxon>Gammaproteobacteria</taxon>
        <taxon>Lysobacterales</taxon>
        <taxon>Lysobacteraceae</taxon>
        <taxon>Rehaibacterium</taxon>
    </lineage>
</organism>
<feature type="domain" description="CRISPR-associated protein Cas6 C-terminal" evidence="1">
    <location>
        <begin position="173"/>
        <end position="295"/>
    </location>
</feature>
<keyword evidence="3" id="KW-1185">Reference proteome</keyword>
<name>A0A7W8DF27_9GAMM</name>
<accession>A0A7W8DF27</accession>
<proteinExistence type="predicted"/>
<dbReference type="AlphaFoldDB" id="A0A7W8DF27"/>
<evidence type="ECO:0000259" key="1">
    <source>
        <dbReference type="Pfam" id="PF10040"/>
    </source>
</evidence>
<evidence type="ECO:0000313" key="2">
    <source>
        <dbReference type="EMBL" id="MBB5015889.1"/>
    </source>
</evidence>
<protein>
    <recommendedName>
        <fullName evidence="1">CRISPR-associated protein Cas6 C-terminal domain-containing protein</fullName>
    </recommendedName>
</protein>
<reference evidence="2 3" key="1">
    <citation type="submission" date="2020-08" db="EMBL/GenBank/DDBJ databases">
        <title>Genomic Encyclopedia of Type Strains, Phase IV (KMG-IV): sequencing the most valuable type-strain genomes for metagenomic binning, comparative biology and taxonomic classification.</title>
        <authorList>
            <person name="Goeker M."/>
        </authorList>
    </citation>
    <scope>NUCLEOTIDE SEQUENCE [LARGE SCALE GENOMIC DNA]</scope>
    <source>
        <strain evidence="2 3">DSM 25897</strain>
    </source>
</reference>
<dbReference type="Pfam" id="PF10040">
    <property type="entry name" value="CRISPR_Cas6"/>
    <property type="match status" value="1"/>
</dbReference>
<comment type="caution">
    <text evidence="2">The sequence shown here is derived from an EMBL/GenBank/DDBJ whole genome shotgun (WGS) entry which is preliminary data.</text>
</comment>
<evidence type="ECO:0000313" key="3">
    <source>
        <dbReference type="Proteomes" id="UP000519004"/>
    </source>
</evidence>
<dbReference type="EMBL" id="JACHHX010000011">
    <property type="protein sequence ID" value="MBB5015889.1"/>
    <property type="molecule type" value="Genomic_DNA"/>
</dbReference>
<dbReference type="Proteomes" id="UP000519004">
    <property type="component" value="Unassembled WGS sequence"/>
</dbReference>
<gene>
    <name evidence="2" type="ORF">HNQ58_001799</name>
</gene>
<dbReference type="InterPro" id="IPR019267">
    <property type="entry name" value="CRISPR-assoc_Cas6_C"/>
</dbReference>